<comment type="catalytic activity">
    <reaction evidence="9">
        <text>L-seryl-[protein] + ATP = O-phospho-L-seryl-[protein] + ADP + H(+)</text>
        <dbReference type="Rhea" id="RHEA:17989"/>
        <dbReference type="Rhea" id="RHEA-COMP:9863"/>
        <dbReference type="Rhea" id="RHEA-COMP:11604"/>
        <dbReference type="ChEBI" id="CHEBI:15378"/>
        <dbReference type="ChEBI" id="CHEBI:29999"/>
        <dbReference type="ChEBI" id="CHEBI:30616"/>
        <dbReference type="ChEBI" id="CHEBI:83421"/>
        <dbReference type="ChEBI" id="CHEBI:456216"/>
        <dbReference type="EC" id="2.7.11.1"/>
    </reaction>
</comment>
<dbReference type="SUPFAM" id="SSF56112">
    <property type="entry name" value="Protein kinase-like (PK-like)"/>
    <property type="match status" value="1"/>
</dbReference>
<evidence type="ECO:0000256" key="5">
    <source>
        <dbReference type="ARBA" id="ARBA00022741"/>
    </source>
</evidence>
<dbReference type="InterPro" id="IPR011990">
    <property type="entry name" value="TPR-like_helical_dom_sf"/>
</dbReference>
<dbReference type="InterPro" id="IPR008271">
    <property type="entry name" value="Ser/Thr_kinase_AS"/>
</dbReference>
<dbReference type="InterPro" id="IPR011009">
    <property type="entry name" value="Kinase-like_dom_sf"/>
</dbReference>
<dbReference type="Pfam" id="PF16918">
    <property type="entry name" value="PknG_TPR"/>
    <property type="match status" value="1"/>
</dbReference>
<dbReference type="Gene3D" id="3.30.200.20">
    <property type="entry name" value="Phosphorylase Kinase, domain 1"/>
    <property type="match status" value="1"/>
</dbReference>
<protein>
    <recommendedName>
        <fullName evidence="2">Serine/threonine-protein kinase PknG</fullName>
        <ecNumber evidence="1">2.7.11.1</ecNumber>
    </recommendedName>
</protein>
<proteinExistence type="predicted"/>
<dbReference type="PANTHER" id="PTHR24363">
    <property type="entry name" value="SERINE/THREONINE PROTEIN KINASE"/>
    <property type="match status" value="1"/>
</dbReference>
<evidence type="ECO:0000313" key="12">
    <source>
        <dbReference type="Proteomes" id="UP000565579"/>
    </source>
</evidence>
<dbReference type="Gene3D" id="1.25.40.10">
    <property type="entry name" value="Tetratricopeptide repeat domain"/>
    <property type="match status" value="1"/>
</dbReference>
<reference evidence="11 12" key="1">
    <citation type="submission" date="2020-08" db="EMBL/GenBank/DDBJ databases">
        <title>Sequencing the genomes of 1000 actinobacteria strains.</title>
        <authorList>
            <person name="Klenk H.-P."/>
        </authorList>
    </citation>
    <scope>NUCLEOTIDE SEQUENCE [LARGE SCALE GENOMIC DNA]</scope>
    <source>
        <strain evidence="11 12">DSM 43768</strain>
    </source>
</reference>
<evidence type="ECO:0000256" key="6">
    <source>
        <dbReference type="ARBA" id="ARBA00022777"/>
    </source>
</evidence>
<keyword evidence="6 11" id="KW-0418">Kinase</keyword>
<dbReference type="PROSITE" id="PS50011">
    <property type="entry name" value="PROTEIN_KINASE_DOM"/>
    <property type="match status" value="1"/>
</dbReference>
<keyword evidence="12" id="KW-1185">Reference proteome</keyword>
<keyword evidence="4 11" id="KW-0808">Transferase</keyword>
<dbReference type="EC" id="2.7.11.1" evidence="1"/>
<organism evidence="11 12">
    <name type="scientific">Nonomuraea rubra</name>
    <dbReference type="NCBI Taxonomy" id="46180"/>
    <lineage>
        <taxon>Bacteria</taxon>
        <taxon>Bacillati</taxon>
        <taxon>Actinomycetota</taxon>
        <taxon>Actinomycetes</taxon>
        <taxon>Streptosporangiales</taxon>
        <taxon>Streptosporangiaceae</taxon>
        <taxon>Nonomuraea</taxon>
    </lineage>
</organism>
<evidence type="ECO:0000256" key="2">
    <source>
        <dbReference type="ARBA" id="ARBA00014676"/>
    </source>
</evidence>
<keyword evidence="5" id="KW-0547">Nucleotide-binding</keyword>
<evidence type="ECO:0000256" key="8">
    <source>
        <dbReference type="ARBA" id="ARBA00047899"/>
    </source>
</evidence>
<dbReference type="Pfam" id="PF16919">
    <property type="entry name" value="PknG_rubred"/>
    <property type="match status" value="1"/>
</dbReference>
<comment type="caution">
    <text evidence="11">The sequence shown here is derived from an EMBL/GenBank/DDBJ whole genome shotgun (WGS) entry which is preliminary data.</text>
</comment>
<gene>
    <name evidence="11" type="ORF">HD593_003880</name>
</gene>
<evidence type="ECO:0000256" key="9">
    <source>
        <dbReference type="ARBA" id="ARBA00048679"/>
    </source>
</evidence>
<dbReference type="SUPFAM" id="SSF48452">
    <property type="entry name" value="TPR-like"/>
    <property type="match status" value="1"/>
</dbReference>
<dbReference type="GO" id="GO:0004674">
    <property type="term" value="F:protein serine/threonine kinase activity"/>
    <property type="evidence" value="ECO:0007669"/>
    <property type="project" value="UniProtKB-KW"/>
</dbReference>
<dbReference type="PANTHER" id="PTHR24363:SF0">
    <property type="entry name" value="SERINE_THREONINE KINASE LIKE DOMAIN CONTAINING 1"/>
    <property type="match status" value="1"/>
</dbReference>
<evidence type="ECO:0000256" key="4">
    <source>
        <dbReference type="ARBA" id="ARBA00022679"/>
    </source>
</evidence>
<sequence>MTATCCERPGCDGVIEATGFCGTCGRLPHPEGPPAPPSAVPQAPSAPARVWALPVFDFPDPRTRILADPHFPERDRRCARCEHPVGRARQGRPALASGYCPSCGHRFSFLPGLKDGDLVAGRYEVIGCFARGGFGWVYLARDRHLDSLVVLKGMIDEAQAPMADAERRALIMLDHPNIVRIRDFVAHPDAHTKQSREYIVMSYVDGPVLNDIRKESARGALPLGEALRAEHVAVCGVRILAALGHLHGLGLLYCDMKPENVILQPGQRGEEEASRVKLIDLGAVHKMGDRDHRVIGTQGYQVGPEELKERGATVQSDLHTVAVTLTRLLDVTADKMNRRPGDDRVEVGLESFRRLLARAGHHDPDRRFASAAQMSEQLEGVYREISALRDGTPHPHPSTLFAPTAGLLDAGLSVVPPLERWIRGGWSPELPPPLDLGSPNPIVAALGLPVPLADPDDPAAVILAALDDRDPGRLLDTRFPDGGDTAEIRFARCRAHLEVGDLDGMDADLERAAELLGETATRDWRVRWHHGLRALATGEFAAAEREFGAVYDAVPGEEAPKVALGYCAEAAGQAGRAERYYQAVWCRDHRQASAGFGLARIRLSRGDRAGAMEVLDGIPPASRHSDVAGVARVLTLSGRLGGSLPDARLLSRAAGRLADAYVDDDARDRLTTVIQEAAFARIRADGGPLPADGGAVFGRHPDEHTLRLRLERSYFALAEQARDAGSRCALVDRAHAIRPMTIL</sequence>
<evidence type="ECO:0000259" key="10">
    <source>
        <dbReference type="PROSITE" id="PS50011"/>
    </source>
</evidence>
<keyword evidence="7" id="KW-0067">ATP-binding</keyword>
<comment type="catalytic activity">
    <reaction evidence="8">
        <text>L-threonyl-[protein] + ATP = O-phospho-L-threonyl-[protein] + ADP + H(+)</text>
        <dbReference type="Rhea" id="RHEA:46608"/>
        <dbReference type="Rhea" id="RHEA-COMP:11060"/>
        <dbReference type="Rhea" id="RHEA-COMP:11605"/>
        <dbReference type="ChEBI" id="CHEBI:15378"/>
        <dbReference type="ChEBI" id="CHEBI:30013"/>
        <dbReference type="ChEBI" id="CHEBI:30616"/>
        <dbReference type="ChEBI" id="CHEBI:61977"/>
        <dbReference type="ChEBI" id="CHEBI:456216"/>
        <dbReference type="EC" id="2.7.11.1"/>
    </reaction>
</comment>
<evidence type="ECO:0000256" key="7">
    <source>
        <dbReference type="ARBA" id="ARBA00022840"/>
    </source>
</evidence>
<dbReference type="RefSeq" id="WP_185103469.1">
    <property type="nucleotide sequence ID" value="NZ_BAAAXY010000235.1"/>
</dbReference>
<dbReference type="Gene3D" id="1.10.510.10">
    <property type="entry name" value="Transferase(Phosphotransferase) domain 1"/>
    <property type="match status" value="1"/>
</dbReference>
<accession>A0A7X0NT64</accession>
<dbReference type="Proteomes" id="UP000565579">
    <property type="component" value="Unassembled WGS sequence"/>
</dbReference>
<feature type="domain" description="Protein kinase" evidence="10">
    <location>
        <begin position="123"/>
        <end position="399"/>
    </location>
</feature>
<evidence type="ECO:0000256" key="1">
    <source>
        <dbReference type="ARBA" id="ARBA00012513"/>
    </source>
</evidence>
<dbReference type="EMBL" id="JACHMI010000001">
    <property type="protein sequence ID" value="MBB6549085.1"/>
    <property type="molecule type" value="Genomic_DNA"/>
</dbReference>
<dbReference type="InterPro" id="IPR031636">
    <property type="entry name" value="PknG_TPR"/>
</dbReference>
<evidence type="ECO:0000256" key="3">
    <source>
        <dbReference type="ARBA" id="ARBA00022527"/>
    </source>
</evidence>
<dbReference type="AlphaFoldDB" id="A0A7X0NT64"/>
<dbReference type="SMART" id="SM00220">
    <property type="entry name" value="S_TKc"/>
    <property type="match status" value="1"/>
</dbReference>
<evidence type="ECO:0000313" key="11">
    <source>
        <dbReference type="EMBL" id="MBB6549085.1"/>
    </source>
</evidence>
<dbReference type="GO" id="GO:0005524">
    <property type="term" value="F:ATP binding"/>
    <property type="evidence" value="ECO:0007669"/>
    <property type="project" value="UniProtKB-KW"/>
</dbReference>
<keyword evidence="3" id="KW-0723">Serine/threonine-protein kinase</keyword>
<dbReference type="InterPro" id="IPR000719">
    <property type="entry name" value="Prot_kinase_dom"/>
</dbReference>
<dbReference type="InterPro" id="IPR031634">
    <property type="entry name" value="PknG_rubred"/>
</dbReference>
<name>A0A7X0NT64_9ACTN</name>
<dbReference type="Pfam" id="PF00069">
    <property type="entry name" value="Pkinase"/>
    <property type="match status" value="1"/>
</dbReference>
<dbReference type="PROSITE" id="PS00108">
    <property type="entry name" value="PROTEIN_KINASE_ST"/>
    <property type="match status" value="1"/>
</dbReference>